<dbReference type="Proteomes" id="UP000242662">
    <property type="component" value="Unassembled WGS sequence"/>
</dbReference>
<sequence>MILFCLPYAGGSGSIYFKWRSHLHHSIRLIPIELKGRGRRSDENLYKNVQEAVNDIFENNREEIENNPYAIYGHSMGSILAYELYYKVSNLNLRKPTHIFFSGYSAPNVTRVGEKLHTLSDSDFIDKVIGLGGTPQELMDNQELMQLVTPMIRSDFKMIENYVYEKKANKIECNISILNGKQDTIALEKLLVWKDHTCKGFKMYHLEGDHFFLNHNMERIVSIINETIVEEST</sequence>
<gene>
    <name evidence="3" type="ORF">SAMN05421737_109131</name>
</gene>
<evidence type="ECO:0000313" key="3">
    <source>
        <dbReference type="EMBL" id="SDC52060.1"/>
    </source>
</evidence>
<dbReference type="SUPFAM" id="SSF53474">
    <property type="entry name" value="alpha/beta-Hydrolases"/>
    <property type="match status" value="1"/>
</dbReference>
<dbReference type="STRING" id="1464122.SAMN05421737_109131"/>
<dbReference type="Gene3D" id="3.40.50.1820">
    <property type="entry name" value="alpha/beta hydrolase"/>
    <property type="match status" value="1"/>
</dbReference>
<evidence type="ECO:0000313" key="4">
    <source>
        <dbReference type="Proteomes" id="UP000242662"/>
    </source>
</evidence>
<comment type="similarity">
    <text evidence="1">Belongs to the thioesterase family.</text>
</comment>
<reference evidence="4" key="1">
    <citation type="submission" date="2016-09" db="EMBL/GenBank/DDBJ databases">
        <authorList>
            <person name="Varghese N."/>
            <person name="Submissions S."/>
        </authorList>
    </citation>
    <scope>NUCLEOTIDE SEQUENCE [LARGE SCALE GENOMIC DNA]</scope>
    <source>
        <strain evidence="4">25nlg</strain>
    </source>
</reference>
<proteinExistence type="inferred from homology"/>
<dbReference type="RefSeq" id="WP_090776295.1">
    <property type="nucleotide sequence ID" value="NZ_FMYM01000009.1"/>
</dbReference>
<dbReference type="OrthoDB" id="2213423at2"/>
<dbReference type="EMBL" id="FMYM01000009">
    <property type="protein sequence ID" value="SDC52060.1"/>
    <property type="molecule type" value="Genomic_DNA"/>
</dbReference>
<dbReference type="InterPro" id="IPR012223">
    <property type="entry name" value="TEII"/>
</dbReference>
<feature type="domain" description="Thioesterase" evidence="2">
    <location>
        <begin position="2"/>
        <end position="226"/>
    </location>
</feature>
<evidence type="ECO:0000256" key="1">
    <source>
        <dbReference type="ARBA" id="ARBA00007169"/>
    </source>
</evidence>
<dbReference type="GO" id="GO:0008610">
    <property type="term" value="P:lipid biosynthetic process"/>
    <property type="evidence" value="ECO:0007669"/>
    <property type="project" value="TreeGrafter"/>
</dbReference>
<organism evidence="3 4">
    <name type="scientific">Shouchella lonarensis</name>
    <dbReference type="NCBI Taxonomy" id="1464122"/>
    <lineage>
        <taxon>Bacteria</taxon>
        <taxon>Bacillati</taxon>
        <taxon>Bacillota</taxon>
        <taxon>Bacilli</taxon>
        <taxon>Bacillales</taxon>
        <taxon>Bacillaceae</taxon>
        <taxon>Shouchella</taxon>
    </lineage>
</organism>
<dbReference type="InterPro" id="IPR001031">
    <property type="entry name" value="Thioesterase"/>
</dbReference>
<protein>
    <submittedName>
        <fullName evidence="3">Surfactin synthase thioesterase subunit</fullName>
    </submittedName>
</protein>
<dbReference type="PANTHER" id="PTHR11487:SF0">
    <property type="entry name" value="S-ACYL FATTY ACID SYNTHASE THIOESTERASE, MEDIUM CHAIN"/>
    <property type="match status" value="1"/>
</dbReference>
<keyword evidence="4" id="KW-1185">Reference proteome</keyword>
<dbReference type="Pfam" id="PF00975">
    <property type="entry name" value="Thioesterase"/>
    <property type="match status" value="1"/>
</dbReference>
<name>A0A1G6M9C8_9BACI</name>
<dbReference type="InterPro" id="IPR029058">
    <property type="entry name" value="AB_hydrolase_fold"/>
</dbReference>
<evidence type="ECO:0000259" key="2">
    <source>
        <dbReference type="Pfam" id="PF00975"/>
    </source>
</evidence>
<dbReference type="PANTHER" id="PTHR11487">
    <property type="entry name" value="THIOESTERASE"/>
    <property type="match status" value="1"/>
</dbReference>
<accession>A0A1G6M9C8</accession>
<dbReference type="AlphaFoldDB" id="A0A1G6M9C8"/>